<evidence type="ECO:0000313" key="3">
    <source>
        <dbReference type="EMBL" id="KAF7424614.1"/>
    </source>
</evidence>
<dbReference type="AlphaFoldDB" id="A0A8H7DNE6"/>
<dbReference type="SUPFAM" id="SSF81383">
    <property type="entry name" value="F-box domain"/>
    <property type="match status" value="1"/>
</dbReference>
<name>A0A8H7DNE6_PLEOS</name>
<keyword evidence="4" id="KW-1185">Reference proteome</keyword>
<evidence type="ECO:0000256" key="1">
    <source>
        <dbReference type="SAM" id="MobiDB-lite"/>
    </source>
</evidence>
<proteinExistence type="predicted"/>
<dbReference type="PROSITE" id="PS50181">
    <property type="entry name" value="FBOX"/>
    <property type="match status" value="1"/>
</dbReference>
<dbReference type="VEuPathDB" id="FungiDB:PC9H_009922"/>
<accession>A0A8H7DNE6</accession>
<dbReference type="InterPro" id="IPR001810">
    <property type="entry name" value="F-box_dom"/>
</dbReference>
<organism evidence="3 4">
    <name type="scientific">Pleurotus ostreatus</name>
    <name type="common">Oyster mushroom</name>
    <name type="synonym">White-rot fungus</name>
    <dbReference type="NCBI Taxonomy" id="5322"/>
    <lineage>
        <taxon>Eukaryota</taxon>
        <taxon>Fungi</taxon>
        <taxon>Dikarya</taxon>
        <taxon>Basidiomycota</taxon>
        <taxon>Agaricomycotina</taxon>
        <taxon>Agaricomycetes</taxon>
        <taxon>Agaricomycetidae</taxon>
        <taxon>Agaricales</taxon>
        <taxon>Pleurotineae</taxon>
        <taxon>Pleurotaceae</taxon>
        <taxon>Pleurotus</taxon>
    </lineage>
</organism>
<feature type="domain" description="F-box" evidence="2">
    <location>
        <begin position="1"/>
        <end position="47"/>
    </location>
</feature>
<dbReference type="OrthoDB" id="424465at2759"/>
<feature type="region of interest" description="Disordered" evidence="1">
    <location>
        <begin position="374"/>
        <end position="406"/>
    </location>
</feature>
<evidence type="ECO:0000313" key="4">
    <source>
        <dbReference type="Proteomes" id="UP000623687"/>
    </source>
</evidence>
<sequence length="499" mass="56321">MSSLLHLSEDILLEICRHISPIDLLSLKQTGRALYAFGCTDYVWHQLQVDLPLDIPPFIDSKALPASRLQPLITHALRLDHNWRQQWSQVKRTAKIDHGDILSHMQLLDCSQWLFTMARSHRSKAHISLWSLHDMTSVHRVVHFEIPCIFKTYAGMQRNNKEIIFAVIVRLHDSEFMSIYSVQLDDDALIAPKLIPPRLIHTIEQQPHLGIFTDLHVHAHYVVAKLFKLTGRTIPHTSFLLINTRTGVIVAAYMKDLHLSNVQIRLFDEHVVVTGVKADMALINRVYRLPDIITSPFLSTTSPPFQQIITIDDFGLPVLVFDPLPIKSDAEYHTSDDISKSGGLMVLCVDPSIDSPRHSGEFVARCLLPPNIKTSPSHTCPSPSPSPSLSNSTPRLPTTPIRKYPITTSPHSLPEEMCIGTSGYRAVWVERSWETDEFKFMKLTLPCSPEERPVVGPLFPPHTALPFRVQSCQSLAFDDAAGRLCVGLHSGEIYLFDFV</sequence>
<dbReference type="InterPro" id="IPR036047">
    <property type="entry name" value="F-box-like_dom_sf"/>
</dbReference>
<reference evidence="3" key="1">
    <citation type="submission" date="2019-07" db="EMBL/GenBank/DDBJ databases">
        <authorList>
            <person name="Palmer J.M."/>
        </authorList>
    </citation>
    <scope>NUCLEOTIDE SEQUENCE</scope>
    <source>
        <strain evidence="3">PC9</strain>
    </source>
</reference>
<gene>
    <name evidence="3" type="ORF">PC9H_009922</name>
</gene>
<dbReference type="EMBL" id="JACETU010000007">
    <property type="protein sequence ID" value="KAF7424614.1"/>
    <property type="molecule type" value="Genomic_DNA"/>
</dbReference>
<evidence type="ECO:0000259" key="2">
    <source>
        <dbReference type="PROSITE" id="PS50181"/>
    </source>
</evidence>
<protein>
    <recommendedName>
        <fullName evidence="2">F-box domain-containing protein</fullName>
    </recommendedName>
</protein>
<comment type="caution">
    <text evidence="3">The sequence shown here is derived from an EMBL/GenBank/DDBJ whole genome shotgun (WGS) entry which is preliminary data.</text>
</comment>
<dbReference type="RefSeq" id="XP_036628808.1">
    <property type="nucleotide sequence ID" value="XM_036779419.1"/>
</dbReference>
<dbReference type="GeneID" id="59379740"/>
<feature type="compositionally biased region" description="Low complexity" evidence="1">
    <location>
        <begin position="374"/>
        <end position="400"/>
    </location>
</feature>
<dbReference type="Proteomes" id="UP000623687">
    <property type="component" value="Unassembled WGS sequence"/>
</dbReference>